<dbReference type="GO" id="GO:0000976">
    <property type="term" value="F:transcription cis-regulatory region binding"/>
    <property type="evidence" value="ECO:0007669"/>
    <property type="project" value="InterPro"/>
</dbReference>
<evidence type="ECO:0000313" key="7">
    <source>
        <dbReference type="EMBL" id="OXV05453.1"/>
    </source>
</evidence>
<evidence type="ECO:0000256" key="1">
    <source>
        <dbReference type="ARBA" id="ARBA00004123"/>
    </source>
</evidence>
<evidence type="ECO:0000313" key="8">
    <source>
        <dbReference type="Proteomes" id="UP000243515"/>
    </source>
</evidence>
<evidence type="ECO:0000256" key="2">
    <source>
        <dbReference type="ARBA" id="ARBA00004496"/>
    </source>
</evidence>
<dbReference type="SMART" id="SM00338">
    <property type="entry name" value="BRLZ"/>
    <property type="match status" value="1"/>
</dbReference>
<feature type="compositionally biased region" description="Low complexity" evidence="5">
    <location>
        <begin position="38"/>
        <end position="60"/>
    </location>
</feature>
<feature type="compositionally biased region" description="Polar residues" evidence="5">
    <location>
        <begin position="276"/>
        <end position="285"/>
    </location>
</feature>
<feature type="compositionally biased region" description="Basic and acidic residues" evidence="5">
    <location>
        <begin position="175"/>
        <end position="184"/>
    </location>
</feature>
<evidence type="ECO:0000259" key="6">
    <source>
        <dbReference type="PROSITE" id="PS50217"/>
    </source>
</evidence>
<dbReference type="Pfam" id="PF00170">
    <property type="entry name" value="bZIP_1"/>
    <property type="match status" value="1"/>
</dbReference>
<keyword evidence="8" id="KW-1185">Reference proteome</keyword>
<comment type="caution">
    <text evidence="7">The sequence shown here is derived from an EMBL/GenBank/DDBJ whole genome shotgun (WGS) entry which is preliminary data.</text>
</comment>
<proteinExistence type="inferred from homology"/>
<evidence type="ECO:0000256" key="4">
    <source>
        <dbReference type="ARBA" id="ARBA00038132"/>
    </source>
</evidence>
<dbReference type="InterPro" id="IPR023167">
    <property type="entry name" value="Yap1_redox_dom_sf"/>
</dbReference>
<dbReference type="PROSITE" id="PS00036">
    <property type="entry name" value="BZIP_BASIC"/>
    <property type="match status" value="1"/>
</dbReference>
<accession>A0A232LMR4</accession>
<dbReference type="PROSITE" id="PS50217">
    <property type="entry name" value="BZIP"/>
    <property type="match status" value="1"/>
</dbReference>
<dbReference type="PANTHER" id="PTHR40621">
    <property type="entry name" value="TRANSCRIPTION FACTOR KAPC-RELATED"/>
    <property type="match status" value="1"/>
</dbReference>
<feature type="compositionally biased region" description="Polar residues" evidence="5">
    <location>
        <begin position="26"/>
        <end position="37"/>
    </location>
</feature>
<dbReference type="GO" id="GO:0034599">
    <property type="term" value="P:cellular response to oxidative stress"/>
    <property type="evidence" value="ECO:0007669"/>
    <property type="project" value="UniProtKB-ARBA"/>
</dbReference>
<keyword evidence="3" id="KW-0539">Nucleus</keyword>
<name>A0A232LMR4_9EURO</name>
<feature type="region of interest" description="Disordered" evidence="5">
    <location>
        <begin position="276"/>
        <end position="307"/>
    </location>
</feature>
<dbReference type="CDD" id="cd14688">
    <property type="entry name" value="bZIP_YAP"/>
    <property type="match status" value="1"/>
</dbReference>
<dbReference type="SUPFAM" id="SSF111430">
    <property type="entry name" value="YAP1 redox domain"/>
    <property type="match status" value="1"/>
</dbReference>
<protein>
    <recommendedName>
        <fullName evidence="6">BZIP domain-containing protein</fullName>
    </recommendedName>
</protein>
<dbReference type="Pfam" id="PF08601">
    <property type="entry name" value="PAP1"/>
    <property type="match status" value="1"/>
</dbReference>
<feature type="compositionally biased region" description="Low complexity" evidence="5">
    <location>
        <begin position="375"/>
        <end position="399"/>
    </location>
</feature>
<feature type="domain" description="BZIP" evidence="6">
    <location>
        <begin position="159"/>
        <end position="222"/>
    </location>
</feature>
<feature type="region of interest" description="Disordered" evidence="5">
    <location>
        <begin position="518"/>
        <end position="537"/>
    </location>
</feature>
<organism evidence="7 8">
    <name type="scientific">Elaphomyces granulatus</name>
    <dbReference type="NCBI Taxonomy" id="519963"/>
    <lineage>
        <taxon>Eukaryota</taxon>
        <taxon>Fungi</taxon>
        <taxon>Dikarya</taxon>
        <taxon>Ascomycota</taxon>
        <taxon>Pezizomycotina</taxon>
        <taxon>Eurotiomycetes</taxon>
        <taxon>Eurotiomycetidae</taxon>
        <taxon>Eurotiales</taxon>
        <taxon>Elaphomycetaceae</taxon>
        <taxon>Elaphomyces</taxon>
    </lineage>
</organism>
<dbReference type="SUPFAM" id="SSF57959">
    <property type="entry name" value="Leucine zipper domain"/>
    <property type="match status" value="1"/>
</dbReference>
<feature type="compositionally biased region" description="Polar residues" evidence="5">
    <location>
        <begin position="400"/>
        <end position="410"/>
    </location>
</feature>
<dbReference type="Proteomes" id="UP000243515">
    <property type="component" value="Unassembled WGS sequence"/>
</dbReference>
<feature type="compositionally biased region" description="Low complexity" evidence="5">
    <location>
        <begin position="291"/>
        <end position="302"/>
    </location>
</feature>
<dbReference type="EMBL" id="NPHW01006948">
    <property type="protein sequence ID" value="OXV05453.1"/>
    <property type="molecule type" value="Genomic_DNA"/>
</dbReference>
<dbReference type="AlphaFoldDB" id="A0A232LMR4"/>
<sequence length="645" mass="70732">MEDYSQLYQQGLYLSPDQHDLLLAALSSTNQSQNRGNSITSTHTRTESSSTTSPQSRSNTFDMSPSAFFDSPGHDASGSGQMGLESPFLDFDPDEFDFQGAEQLIGELPDATISEEPESGEKRKSIDGDDDDVESGKKRRESEDKDKVVKRPGRKPLTSEPTSKRKAQNRAAQRAFRERKERHLHDLETKVEEMERASQSTHQENGQLRAEVERLQVEVREYRKRLSWLASGSGSGLSTMNSLHSTSRNLSGITNNDFYFDFPKFGDLPGAHIFNNGSLAKPSQNKSRENSSVSSAPKPSTSDFDIPGVLTVANSINANNAKTSNGANGAPRPSSDAHSNSFRPSSENNSMLNLSTTGNPLTSTMNTSGYQHRAVGSSTVSNSDSPSSSSDSHHGQTSSLGTSPEPSLNSPCCKPNDQGPEAGGEKIDGEKSFCEQLMLACGTVDDPVPVAIKHCTKSSQTQQYQTIPTQSSFDWLAQQNGGQFDPVLFSDYREPQDAILSQDFGTFFNDAFPSPDLGSPFQNLNDPPSSSAPKKDLVSEIDRRLDEDDEVVPGEDTSQMMTCTKIWDRLQSMEKIHNGKVDLDDLCTELRTKARCSESGPVTRRGLKCAMLEPLSEVFHDHTIIFRLVRRAVAKCLFYTMSSAV</sequence>
<evidence type="ECO:0000256" key="3">
    <source>
        <dbReference type="ARBA" id="ARBA00023242"/>
    </source>
</evidence>
<dbReference type="GO" id="GO:0090575">
    <property type="term" value="C:RNA polymerase II transcription regulator complex"/>
    <property type="evidence" value="ECO:0007669"/>
    <property type="project" value="TreeGrafter"/>
</dbReference>
<dbReference type="PANTHER" id="PTHR40621:SF6">
    <property type="entry name" value="AP-1-LIKE TRANSCRIPTION FACTOR YAP1-RELATED"/>
    <property type="match status" value="1"/>
</dbReference>
<dbReference type="GO" id="GO:0001228">
    <property type="term" value="F:DNA-binding transcription activator activity, RNA polymerase II-specific"/>
    <property type="evidence" value="ECO:0007669"/>
    <property type="project" value="TreeGrafter"/>
</dbReference>
<gene>
    <name evidence="7" type="ORF">Egran_06779</name>
</gene>
<dbReference type="InterPro" id="IPR046347">
    <property type="entry name" value="bZIP_sf"/>
</dbReference>
<dbReference type="Gene3D" id="1.10.238.100">
    <property type="entry name" value="YAP1 redox domain. Chain B"/>
    <property type="match status" value="1"/>
</dbReference>
<reference evidence="7 8" key="1">
    <citation type="journal article" date="2015" name="Environ. Microbiol.">
        <title>Metagenome sequence of Elaphomyces granulatus from sporocarp tissue reveals Ascomycota ectomycorrhizal fingerprints of genome expansion and a Proteobacteria-rich microbiome.</title>
        <authorList>
            <person name="Quandt C.A."/>
            <person name="Kohler A."/>
            <person name="Hesse C.N."/>
            <person name="Sharpton T.J."/>
            <person name="Martin F."/>
            <person name="Spatafora J.W."/>
        </authorList>
    </citation>
    <scope>NUCLEOTIDE SEQUENCE [LARGE SCALE GENOMIC DNA]</scope>
    <source>
        <strain evidence="7 8">OSC145934</strain>
    </source>
</reference>
<evidence type="ECO:0000256" key="5">
    <source>
        <dbReference type="SAM" id="MobiDB-lite"/>
    </source>
</evidence>
<feature type="compositionally biased region" description="Polar residues" evidence="5">
    <location>
        <begin position="520"/>
        <end position="532"/>
    </location>
</feature>
<feature type="region of interest" description="Disordered" evidence="5">
    <location>
        <begin position="25"/>
        <end position="184"/>
    </location>
</feature>
<dbReference type="InterPro" id="IPR013910">
    <property type="entry name" value="TF_PAP1"/>
</dbReference>
<feature type="compositionally biased region" description="Basic and acidic residues" evidence="5">
    <location>
        <begin position="134"/>
        <end position="149"/>
    </location>
</feature>
<dbReference type="FunFam" id="1.20.5.170:FF:000067">
    <property type="entry name" value="BZIP transcription factor"/>
    <property type="match status" value="1"/>
</dbReference>
<feature type="compositionally biased region" description="Polar residues" evidence="5">
    <location>
        <begin position="336"/>
        <end position="370"/>
    </location>
</feature>
<feature type="region of interest" description="Disordered" evidence="5">
    <location>
        <begin position="320"/>
        <end position="427"/>
    </location>
</feature>
<dbReference type="OrthoDB" id="5380163at2759"/>
<comment type="similarity">
    <text evidence="4">Belongs to the bZIP family. YAP subfamily.</text>
</comment>
<dbReference type="InterPro" id="IPR050936">
    <property type="entry name" value="AP-1-like"/>
</dbReference>
<comment type="subcellular location">
    <subcellularLocation>
        <location evidence="2">Cytoplasm</location>
    </subcellularLocation>
    <subcellularLocation>
        <location evidence="1">Nucleus</location>
    </subcellularLocation>
</comment>
<dbReference type="InterPro" id="IPR004827">
    <property type="entry name" value="bZIP"/>
</dbReference>
<dbReference type="Gene3D" id="1.20.5.170">
    <property type="match status" value="1"/>
</dbReference>
<dbReference type="GO" id="GO:0005737">
    <property type="term" value="C:cytoplasm"/>
    <property type="evidence" value="ECO:0007669"/>
    <property type="project" value="UniProtKB-SubCell"/>
</dbReference>